<dbReference type="Pfam" id="PF02397">
    <property type="entry name" value="Bac_transf"/>
    <property type="match status" value="1"/>
</dbReference>
<organism evidence="5 6">
    <name type="scientific">Microvirga thermotolerans</name>
    <dbReference type="NCBI Taxonomy" id="2651334"/>
    <lineage>
        <taxon>Bacteria</taxon>
        <taxon>Pseudomonadati</taxon>
        <taxon>Pseudomonadota</taxon>
        <taxon>Alphaproteobacteria</taxon>
        <taxon>Hyphomicrobiales</taxon>
        <taxon>Methylobacteriaceae</taxon>
        <taxon>Microvirga</taxon>
    </lineage>
</organism>
<keyword evidence="3" id="KW-0812">Transmembrane</keyword>
<dbReference type="Proteomes" id="UP000325614">
    <property type="component" value="Chromosome"/>
</dbReference>
<dbReference type="RefSeq" id="WP_152587496.1">
    <property type="nucleotide sequence ID" value="NZ_CP045423.1"/>
</dbReference>
<evidence type="ECO:0000313" key="6">
    <source>
        <dbReference type="Proteomes" id="UP000325614"/>
    </source>
</evidence>
<protein>
    <submittedName>
        <fullName evidence="5">Exopolysaccharide biosynthesis protein</fullName>
    </submittedName>
</protein>
<evidence type="ECO:0000256" key="2">
    <source>
        <dbReference type="ARBA" id="ARBA00023169"/>
    </source>
</evidence>
<evidence type="ECO:0000256" key="3">
    <source>
        <dbReference type="SAM" id="Phobius"/>
    </source>
</evidence>
<accession>A0A5P9K2K4</accession>
<dbReference type="InterPro" id="IPR003362">
    <property type="entry name" value="Bact_transf"/>
</dbReference>
<comment type="similarity">
    <text evidence="1">Belongs to the bacterial sugar transferase family.</text>
</comment>
<dbReference type="GO" id="GO:0016780">
    <property type="term" value="F:phosphotransferase activity, for other substituted phosphate groups"/>
    <property type="evidence" value="ECO:0007669"/>
    <property type="project" value="TreeGrafter"/>
</dbReference>
<proteinExistence type="inferred from homology"/>
<evidence type="ECO:0000256" key="1">
    <source>
        <dbReference type="ARBA" id="ARBA00006464"/>
    </source>
</evidence>
<evidence type="ECO:0000259" key="4">
    <source>
        <dbReference type="Pfam" id="PF02397"/>
    </source>
</evidence>
<reference evidence="5 6" key="1">
    <citation type="submission" date="2019-10" db="EMBL/GenBank/DDBJ databases">
        <title>Isolation, Identification of Microvirga thermotolerans HR1, a novel thermophilic bacterium and Comparative Genomics of the genus Microvirga.</title>
        <authorList>
            <person name="Li J."/>
            <person name="Zhang W."/>
            <person name="Lin M."/>
            <person name="Wang J."/>
        </authorList>
    </citation>
    <scope>NUCLEOTIDE SEQUENCE [LARGE SCALE GENOMIC DNA]</scope>
    <source>
        <strain evidence="5 6">HR1</strain>
    </source>
</reference>
<gene>
    <name evidence="5" type="ORF">GDR74_17480</name>
</gene>
<feature type="domain" description="Bacterial sugar transferase" evidence="4">
    <location>
        <begin position="5"/>
        <end position="190"/>
    </location>
</feature>
<dbReference type="AlphaFoldDB" id="A0A5P9K2K4"/>
<keyword evidence="2" id="KW-0270">Exopolysaccharide synthesis</keyword>
<dbReference type="PANTHER" id="PTHR30576">
    <property type="entry name" value="COLANIC BIOSYNTHESIS UDP-GLUCOSE LIPID CARRIER TRANSFERASE"/>
    <property type="match status" value="1"/>
</dbReference>
<dbReference type="KEGG" id="mico:GDR74_17480"/>
<sequence>MSPAKRCLDIVAALVLLAVISPLMLLVALGIRFTSPGAILFRQRRHGWKKVPFEIFKFRSMYAECCSDPKVPQATSCDPRVTPVGRLIRRTSIDELPQLLNVLKGEMSLVGPRPHALVHDEKYLAELPSYGMRFAALPGLTGLAQVNGARGETPTLAHMQRRLLFDLEYIRTASLLLDIKILFRTGVLVLTSRMNAY</sequence>
<keyword evidence="3" id="KW-1133">Transmembrane helix</keyword>
<dbReference type="GO" id="GO:0000271">
    <property type="term" value="P:polysaccharide biosynthetic process"/>
    <property type="evidence" value="ECO:0007669"/>
    <property type="project" value="UniProtKB-KW"/>
</dbReference>
<keyword evidence="6" id="KW-1185">Reference proteome</keyword>
<dbReference type="EMBL" id="CP045423">
    <property type="protein sequence ID" value="QFU17865.1"/>
    <property type="molecule type" value="Genomic_DNA"/>
</dbReference>
<keyword evidence="3" id="KW-0472">Membrane</keyword>
<evidence type="ECO:0000313" key="5">
    <source>
        <dbReference type="EMBL" id="QFU17865.1"/>
    </source>
</evidence>
<name>A0A5P9K2K4_9HYPH</name>
<dbReference type="PANTHER" id="PTHR30576:SF0">
    <property type="entry name" value="UNDECAPRENYL-PHOSPHATE N-ACETYLGALACTOSAMINYL 1-PHOSPHATE TRANSFERASE-RELATED"/>
    <property type="match status" value="1"/>
</dbReference>
<feature type="transmembrane region" description="Helical" evidence="3">
    <location>
        <begin position="12"/>
        <end position="35"/>
    </location>
</feature>